<gene>
    <name evidence="1" type="ORF">ML462_02365</name>
</gene>
<evidence type="ECO:0000313" key="1">
    <source>
        <dbReference type="EMBL" id="MCH4822004.1"/>
    </source>
</evidence>
<dbReference type="Gene3D" id="2.180.10.10">
    <property type="entry name" value="RHS repeat-associated core"/>
    <property type="match status" value="1"/>
</dbReference>
<dbReference type="RefSeq" id="WP_240712125.1">
    <property type="nucleotide sequence ID" value="NZ_JAKVTV010000001.1"/>
</dbReference>
<comment type="caution">
    <text evidence="1">The sequence shown here is derived from an EMBL/GenBank/DDBJ whole genome shotgun (WGS) entry which is preliminary data.</text>
</comment>
<proteinExistence type="predicted"/>
<name>A0A9X1V0T9_9FLAO</name>
<keyword evidence="2" id="KW-1185">Reference proteome</keyword>
<dbReference type="Proteomes" id="UP001139226">
    <property type="component" value="Unassembled WGS sequence"/>
</dbReference>
<dbReference type="AlphaFoldDB" id="A0A9X1V0T9"/>
<organism evidence="1 2">
    <name type="scientific">Christiangramia lutea</name>
    <dbReference type="NCBI Taxonomy" id="1607951"/>
    <lineage>
        <taxon>Bacteria</taxon>
        <taxon>Pseudomonadati</taxon>
        <taxon>Bacteroidota</taxon>
        <taxon>Flavobacteriia</taxon>
        <taxon>Flavobacteriales</taxon>
        <taxon>Flavobacteriaceae</taxon>
        <taxon>Christiangramia</taxon>
    </lineage>
</organism>
<evidence type="ECO:0000313" key="2">
    <source>
        <dbReference type="Proteomes" id="UP001139226"/>
    </source>
</evidence>
<dbReference type="EMBL" id="JAKVTV010000001">
    <property type="protein sequence ID" value="MCH4822004.1"/>
    <property type="molecule type" value="Genomic_DNA"/>
</dbReference>
<reference evidence="1" key="1">
    <citation type="submission" date="2022-03" db="EMBL/GenBank/DDBJ databases">
        <title>Gramella crocea sp. nov., isolated from activated sludge of a seafood processing plant.</title>
        <authorList>
            <person name="Zhang X."/>
        </authorList>
    </citation>
    <scope>NUCLEOTIDE SEQUENCE</scope>
    <source>
        <strain evidence="1">YJ019</strain>
    </source>
</reference>
<sequence>MKYSDYNQRDFPTHFISYSIDSDGELNYPKFYFLEYDENSEIKSLIDRGYSLDSGYEYKKTINGSEGLKILGWDLYLMGSEAGTTSFEYDESGNLKSETNFTPYYDPATIIKEYEYNIIGEVITQTRILGTEGEDIITTEFVYNSNYSLDKVIETKTSDIDYKKVSYFDETERHYKDEIYVTDFLKEIIITNADWSRNVTIFDEDGSYFIKFYDPNQRLLKTEYYDSDGNLISTETH</sequence>
<protein>
    <submittedName>
        <fullName evidence="1">Uncharacterized protein</fullName>
    </submittedName>
</protein>
<accession>A0A9X1V0T9</accession>